<dbReference type="Proteomes" id="UP000053477">
    <property type="component" value="Unassembled WGS sequence"/>
</dbReference>
<reference evidence="1 2" key="1">
    <citation type="submission" date="2015-04" db="EMBL/GenBank/DDBJ databases">
        <title>Complete genome sequence of Schizopora paradoxa KUC8140, a cosmopolitan wood degrader in East Asia.</title>
        <authorList>
            <consortium name="DOE Joint Genome Institute"/>
            <person name="Min B."/>
            <person name="Park H."/>
            <person name="Jang Y."/>
            <person name="Kim J.-J."/>
            <person name="Kim K.H."/>
            <person name="Pangilinan J."/>
            <person name="Lipzen A."/>
            <person name="Riley R."/>
            <person name="Grigoriev I.V."/>
            <person name="Spatafora J.W."/>
            <person name="Choi I.-G."/>
        </authorList>
    </citation>
    <scope>NUCLEOTIDE SEQUENCE [LARGE SCALE GENOMIC DNA]</scope>
    <source>
        <strain evidence="1 2">KUC8140</strain>
    </source>
</reference>
<name>A0A0H2RCB4_9AGAM</name>
<gene>
    <name evidence="1" type="ORF">SCHPADRAFT_894898</name>
</gene>
<evidence type="ECO:0000313" key="2">
    <source>
        <dbReference type="Proteomes" id="UP000053477"/>
    </source>
</evidence>
<dbReference type="InParanoid" id="A0A0H2RCB4"/>
<keyword evidence="2" id="KW-1185">Reference proteome</keyword>
<dbReference type="Gene3D" id="3.80.10.10">
    <property type="entry name" value="Ribonuclease Inhibitor"/>
    <property type="match status" value="1"/>
</dbReference>
<proteinExistence type="predicted"/>
<evidence type="ECO:0000313" key="1">
    <source>
        <dbReference type="EMBL" id="KLO07138.1"/>
    </source>
</evidence>
<dbReference type="InterPro" id="IPR032675">
    <property type="entry name" value="LRR_dom_sf"/>
</dbReference>
<accession>A0A0H2RCB4</accession>
<organism evidence="1 2">
    <name type="scientific">Schizopora paradoxa</name>
    <dbReference type="NCBI Taxonomy" id="27342"/>
    <lineage>
        <taxon>Eukaryota</taxon>
        <taxon>Fungi</taxon>
        <taxon>Dikarya</taxon>
        <taxon>Basidiomycota</taxon>
        <taxon>Agaricomycotina</taxon>
        <taxon>Agaricomycetes</taxon>
        <taxon>Hymenochaetales</taxon>
        <taxon>Schizoporaceae</taxon>
        <taxon>Schizopora</taxon>
    </lineage>
</organism>
<dbReference type="EMBL" id="KQ086158">
    <property type="protein sequence ID" value="KLO07138.1"/>
    <property type="molecule type" value="Genomic_DNA"/>
</dbReference>
<sequence>MYSAVRVVRSYRYVSPELDVPESVSIVPLKDGEEKGGQVSKASSSSMTSSVVTISRRTASPNLPHEIICFVIEHATGYVPSFGLDTSYVSHFDDPVSSEEKYRDALVTALQTSMSLRAVDPVWAREIELLQERHSLLVDNEVDWDREILRFTDRLGRRTRRLTIECEHIGTPLSRKIFAILDTLTDLRVLSFSGAVQRTGQFQTFDRLTKGIANVVAKNSDRITNVIWRCLDIDFFPFAPVCNKLEKLTIATAMEYSDIFIEKFAGATLDALTSLEIIIAATDVLTANIFGVLACVDCPSLHSLKVDSVTPAKDVNVFLSTSGNSIQCLVLTEIRTEAEDVPLPILPHLEQLIIPISTAVLHLSTFHPKLRDLGLSGFDYYSLKFRPTRMANMRALVRTAVRVRNKKNFSAVKLVRLEEFDIAYFNILRWFPYEEVALNYVSAAFKTAGIRFEDQSGNDLHEIVRMCILMSPGDADFKAPYDQRF</sequence>
<dbReference type="AlphaFoldDB" id="A0A0H2RCB4"/>
<protein>
    <submittedName>
        <fullName evidence="1">Uncharacterized protein</fullName>
    </submittedName>
</protein>